<organism evidence="1 2">
    <name type="scientific">Digitaria exilis</name>
    <dbReference type="NCBI Taxonomy" id="1010633"/>
    <lineage>
        <taxon>Eukaryota</taxon>
        <taxon>Viridiplantae</taxon>
        <taxon>Streptophyta</taxon>
        <taxon>Embryophyta</taxon>
        <taxon>Tracheophyta</taxon>
        <taxon>Spermatophyta</taxon>
        <taxon>Magnoliopsida</taxon>
        <taxon>Liliopsida</taxon>
        <taxon>Poales</taxon>
        <taxon>Poaceae</taxon>
        <taxon>PACMAD clade</taxon>
        <taxon>Panicoideae</taxon>
        <taxon>Panicodae</taxon>
        <taxon>Paniceae</taxon>
        <taxon>Anthephorinae</taxon>
        <taxon>Digitaria</taxon>
    </lineage>
</organism>
<dbReference type="PANTHER" id="PTHR35356:SF3">
    <property type="entry name" value="OS01G0156300 PROTEIN"/>
    <property type="match status" value="1"/>
</dbReference>
<dbReference type="EMBL" id="JACEFO010001770">
    <property type="protein sequence ID" value="KAF8704935.1"/>
    <property type="molecule type" value="Genomic_DNA"/>
</dbReference>
<protein>
    <submittedName>
        <fullName evidence="1">Uncharacterized protein</fullName>
    </submittedName>
</protein>
<gene>
    <name evidence="1" type="ORF">HU200_031179</name>
</gene>
<accession>A0A835BQR5</accession>
<reference evidence="1" key="1">
    <citation type="submission" date="2020-07" db="EMBL/GenBank/DDBJ databases">
        <title>Genome sequence and genetic diversity analysis of an under-domesticated orphan crop, white fonio (Digitaria exilis).</title>
        <authorList>
            <person name="Bennetzen J.L."/>
            <person name="Chen S."/>
            <person name="Ma X."/>
            <person name="Wang X."/>
            <person name="Yssel A.E.J."/>
            <person name="Chaluvadi S.R."/>
            <person name="Johnson M."/>
            <person name="Gangashetty P."/>
            <person name="Hamidou F."/>
            <person name="Sanogo M.D."/>
            <person name="Zwaenepoel A."/>
            <person name="Wallace J."/>
            <person name="Van De Peer Y."/>
            <person name="Van Deynze A."/>
        </authorList>
    </citation>
    <scope>NUCLEOTIDE SEQUENCE</scope>
    <source>
        <tissue evidence="1">Leaves</tissue>
    </source>
</reference>
<sequence length="187" mass="19310">MRWTVPVEQRAADVGHRCARACVVLADAAERLPAPPTDAAAAADARARLEVVRGMLADASSDLDLAASSMMAIELFALRGAAASPMAPLASVQHVGGGGGGDHPVRLALSLFQGARGCAEDASHYLDRCCGSLRTDDALLAVPGLPGADGLLGDEHFSDLRADVEAALDLARVSAVLAIIAHWLLER</sequence>
<evidence type="ECO:0000313" key="2">
    <source>
        <dbReference type="Proteomes" id="UP000636709"/>
    </source>
</evidence>
<keyword evidence="2" id="KW-1185">Reference proteome</keyword>
<evidence type="ECO:0000313" key="1">
    <source>
        <dbReference type="EMBL" id="KAF8704935.1"/>
    </source>
</evidence>
<proteinExistence type="predicted"/>
<comment type="caution">
    <text evidence="1">The sequence shown here is derived from an EMBL/GenBank/DDBJ whole genome shotgun (WGS) entry which is preliminary data.</text>
</comment>
<dbReference type="Pfam" id="PF06533">
    <property type="entry name" value="DUF1110"/>
    <property type="match status" value="1"/>
</dbReference>
<name>A0A835BQR5_9POAL</name>
<dbReference type="PANTHER" id="PTHR35356">
    <property type="entry name" value="OS01G0156300 PROTEIN-RELATED"/>
    <property type="match status" value="1"/>
</dbReference>
<dbReference type="OrthoDB" id="681096at2759"/>
<dbReference type="Proteomes" id="UP000636709">
    <property type="component" value="Unassembled WGS sequence"/>
</dbReference>
<dbReference type="AlphaFoldDB" id="A0A835BQR5"/>
<dbReference type="InterPro" id="IPR010535">
    <property type="entry name" value="DUF1110"/>
</dbReference>